<name>A0ABQ1YPG4_9BACT</name>
<dbReference type="InterPro" id="IPR036663">
    <property type="entry name" value="Fumarylacetoacetase_C_sf"/>
</dbReference>
<evidence type="ECO:0000313" key="2">
    <source>
        <dbReference type="Proteomes" id="UP000600214"/>
    </source>
</evidence>
<dbReference type="NCBIfam" id="NF040903">
    <property type="entry name" value="GguC"/>
    <property type="match status" value="1"/>
</dbReference>
<evidence type="ECO:0000313" key="1">
    <source>
        <dbReference type="EMBL" id="GGH31682.1"/>
    </source>
</evidence>
<keyword evidence="2" id="KW-1185">Reference proteome</keyword>
<dbReference type="InterPro" id="IPR009645">
    <property type="entry name" value="GguC"/>
</dbReference>
<keyword evidence="1" id="KW-0378">Hydrolase</keyword>
<comment type="caution">
    <text evidence="1">The sequence shown here is derived from an EMBL/GenBank/DDBJ whole genome shotgun (WGS) entry which is preliminary data.</text>
</comment>
<reference evidence="2" key="1">
    <citation type="journal article" date="2019" name="Int. J. Syst. Evol. Microbiol.">
        <title>The Global Catalogue of Microorganisms (GCM) 10K type strain sequencing project: providing services to taxonomists for standard genome sequencing and annotation.</title>
        <authorList>
            <consortium name="The Broad Institute Genomics Platform"/>
            <consortium name="The Broad Institute Genome Sequencing Center for Infectious Disease"/>
            <person name="Wu L."/>
            <person name="Ma J."/>
        </authorList>
    </citation>
    <scope>NUCLEOTIDE SEQUENCE [LARGE SCALE GENOMIC DNA]</scope>
    <source>
        <strain evidence="2">CGMCC 1.15288</strain>
    </source>
</reference>
<dbReference type="SUPFAM" id="SSF56529">
    <property type="entry name" value="FAH"/>
    <property type="match status" value="1"/>
</dbReference>
<dbReference type="Proteomes" id="UP000600214">
    <property type="component" value="Unassembled WGS sequence"/>
</dbReference>
<protein>
    <submittedName>
        <fullName evidence="1">Fumarylacetoacetate hydrolase</fullName>
    </submittedName>
</protein>
<sequence length="340" mass="37724">MILMQNMTRIVQISHPQHGRALARVEEPSLVLLNGAKSVYEAAMEAIDTKKTLVELLLAARSETKLHYDDVYAGTSEWKLLPAFDCPGDPFRCLVAGTGLTHKNSALNRQAMHAATEGTKPTDSIIMYEWGVENGFPEPGEIGVQPEWFYKGNGSVLRAHGETLEVPDFGDDGGEEPEIAGIYIVDREGTPHRIGFATGNEFSDHVMEKKNYLYLAPSKLRQCAIGPELVVGGDFGYIKGHVQVSANEQVKWSADIQTGEQNMAHSLENLEYHHFKYPGHRLPLQAHVHFFGADAFSFGSKLLLESNDLMTVHWEGQGRPLQNRLSVSSDTPRLSPLFQL</sequence>
<accession>A0ABQ1YPG4</accession>
<dbReference type="EMBL" id="BMIA01000001">
    <property type="protein sequence ID" value="GGH31682.1"/>
    <property type="molecule type" value="Genomic_DNA"/>
</dbReference>
<gene>
    <name evidence="1" type="ORF">GCM10007423_20680</name>
</gene>
<dbReference type="Gene3D" id="3.90.850.10">
    <property type="entry name" value="Fumarylacetoacetase-like, C-terminal domain"/>
    <property type="match status" value="1"/>
</dbReference>
<proteinExistence type="predicted"/>
<organism evidence="1 2">
    <name type="scientific">Dyadobacter endophyticus</name>
    <dbReference type="NCBI Taxonomy" id="1749036"/>
    <lineage>
        <taxon>Bacteria</taxon>
        <taxon>Pseudomonadati</taxon>
        <taxon>Bacteroidota</taxon>
        <taxon>Cytophagia</taxon>
        <taxon>Cytophagales</taxon>
        <taxon>Spirosomataceae</taxon>
        <taxon>Dyadobacter</taxon>
    </lineage>
</organism>
<dbReference type="GO" id="GO:0016787">
    <property type="term" value="F:hydrolase activity"/>
    <property type="evidence" value="ECO:0007669"/>
    <property type="project" value="UniProtKB-KW"/>
</dbReference>